<dbReference type="PROSITE" id="PS51273">
    <property type="entry name" value="GATASE_TYPE_1"/>
    <property type="match status" value="1"/>
</dbReference>
<protein>
    <submittedName>
        <fullName evidence="1">Gamma-glutamyl-gamma-aminobutyrate hydrolase family protein</fullName>
    </submittedName>
</protein>
<dbReference type="Proteomes" id="UP001524473">
    <property type="component" value="Unassembled WGS sequence"/>
</dbReference>
<dbReference type="GO" id="GO:0016787">
    <property type="term" value="F:hydrolase activity"/>
    <property type="evidence" value="ECO:0007669"/>
    <property type="project" value="UniProtKB-KW"/>
</dbReference>
<dbReference type="InterPro" id="IPR011697">
    <property type="entry name" value="Peptidase_C26"/>
</dbReference>
<gene>
    <name evidence="1" type="ORF">NE695_11150</name>
</gene>
<organism evidence="1 2">
    <name type="scientific">Neglectibacter timonensis</name>
    <dbReference type="NCBI Taxonomy" id="1776382"/>
    <lineage>
        <taxon>Bacteria</taxon>
        <taxon>Bacillati</taxon>
        <taxon>Bacillota</taxon>
        <taxon>Clostridia</taxon>
        <taxon>Eubacteriales</taxon>
        <taxon>Oscillospiraceae</taxon>
        <taxon>Neglectibacter</taxon>
    </lineage>
</organism>
<dbReference type="InterPro" id="IPR029062">
    <property type="entry name" value="Class_I_gatase-like"/>
</dbReference>
<evidence type="ECO:0000313" key="2">
    <source>
        <dbReference type="Proteomes" id="UP001524473"/>
    </source>
</evidence>
<dbReference type="PANTHER" id="PTHR43235">
    <property type="entry name" value="GLUTAMINE AMIDOTRANSFERASE PB2B2.05-RELATED"/>
    <property type="match status" value="1"/>
</dbReference>
<comment type="caution">
    <text evidence="1">The sequence shown here is derived from an EMBL/GenBank/DDBJ whole genome shotgun (WGS) entry which is preliminary data.</text>
</comment>
<keyword evidence="1" id="KW-0378">Hydrolase</keyword>
<reference evidence="1 2" key="1">
    <citation type="submission" date="2022-06" db="EMBL/GenBank/DDBJ databases">
        <title>Isolation of gut microbiota from human fecal samples.</title>
        <authorList>
            <person name="Pamer E.G."/>
            <person name="Barat B."/>
            <person name="Waligurski E."/>
            <person name="Medina S."/>
            <person name="Paddock L."/>
            <person name="Mostad J."/>
        </authorList>
    </citation>
    <scope>NUCLEOTIDE SEQUENCE [LARGE SCALE GENOMIC DNA]</scope>
    <source>
        <strain evidence="1 2">DFI.9.73</strain>
    </source>
</reference>
<name>A0ABT1S0K1_9FIRM</name>
<dbReference type="CDD" id="cd01745">
    <property type="entry name" value="GATase1_2"/>
    <property type="match status" value="1"/>
</dbReference>
<dbReference type="EMBL" id="JANFZH010000024">
    <property type="protein sequence ID" value="MCQ4840468.1"/>
    <property type="molecule type" value="Genomic_DNA"/>
</dbReference>
<dbReference type="Gene3D" id="3.40.50.880">
    <property type="match status" value="1"/>
</dbReference>
<evidence type="ECO:0000313" key="1">
    <source>
        <dbReference type="EMBL" id="MCQ4840468.1"/>
    </source>
</evidence>
<dbReference type="InterPro" id="IPR044668">
    <property type="entry name" value="PuuD-like"/>
</dbReference>
<dbReference type="Pfam" id="PF07722">
    <property type="entry name" value="Peptidase_C26"/>
    <property type="match status" value="1"/>
</dbReference>
<dbReference type="PANTHER" id="PTHR43235:SF1">
    <property type="entry name" value="GLUTAMINE AMIDOTRANSFERASE PB2B2.05-RELATED"/>
    <property type="match status" value="1"/>
</dbReference>
<proteinExistence type="predicted"/>
<keyword evidence="2" id="KW-1185">Reference proteome</keyword>
<dbReference type="SUPFAM" id="SSF52317">
    <property type="entry name" value="Class I glutamine amidotransferase-like"/>
    <property type="match status" value="1"/>
</dbReference>
<dbReference type="RefSeq" id="WP_066862534.1">
    <property type="nucleotide sequence ID" value="NZ_CABKVV010000013.1"/>
</dbReference>
<accession>A0ABT1S0K1</accession>
<sequence length="238" mass="26481">MEKKPTVGIVSLYDEIKESYWMLPGYVEGVDEAGGIPVILPLSQQGDALAYYAEAFDGFLFPGGHDLNPVFYGEERRETCGTLCPERDEMERRLFPLVLATKKPMLGICRGVQLFNVMLGGTLYQDIPTECPSGVEHHETPPYDKAAHTVCLAQDTPLFLAVGEEQIHVNSYHHQGIKALGKGLCEAAAAPDGLTEAVYLPEHPFCLAVQWHPEFSYKTDENSRKIFRAFVAACKNRF</sequence>
<dbReference type="GeneID" id="90531913"/>